<dbReference type="InterPro" id="IPR058245">
    <property type="entry name" value="NreC/VraR/RcsB-like_REC"/>
</dbReference>
<dbReference type="InterPro" id="IPR039420">
    <property type="entry name" value="WalR-like"/>
</dbReference>
<dbReference type="PROSITE" id="PS50110">
    <property type="entry name" value="RESPONSE_REGULATORY"/>
    <property type="match status" value="1"/>
</dbReference>
<dbReference type="PROSITE" id="PS00622">
    <property type="entry name" value="HTH_LUXR_1"/>
    <property type="match status" value="1"/>
</dbReference>
<dbReference type="CDD" id="cd06170">
    <property type="entry name" value="LuxR_C_like"/>
    <property type="match status" value="1"/>
</dbReference>
<dbReference type="InterPro" id="IPR011006">
    <property type="entry name" value="CheY-like_superfamily"/>
</dbReference>
<dbReference type="PANTHER" id="PTHR43214:SF43">
    <property type="entry name" value="TWO-COMPONENT RESPONSE REGULATOR"/>
    <property type="match status" value="1"/>
</dbReference>
<feature type="domain" description="HTH luxR-type" evidence="4">
    <location>
        <begin position="154"/>
        <end position="219"/>
    </location>
</feature>
<dbReference type="RefSeq" id="WP_343884276.1">
    <property type="nucleotide sequence ID" value="NZ_BAAAKI010000001.1"/>
</dbReference>
<dbReference type="PROSITE" id="PS50043">
    <property type="entry name" value="HTH_LUXR_2"/>
    <property type="match status" value="1"/>
</dbReference>
<dbReference type="SUPFAM" id="SSF52172">
    <property type="entry name" value="CheY-like"/>
    <property type="match status" value="1"/>
</dbReference>
<evidence type="ECO:0000313" key="7">
    <source>
        <dbReference type="Proteomes" id="UP001596266"/>
    </source>
</evidence>
<evidence type="ECO:0000259" key="4">
    <source>
        <dbReference type="PROSITE" id="PS50043"/>
    </source>
</evidence>
<dbReference type="PANTHER" id="PTHR43214">
    <property type="entry name" value="TWO-COMPONENT RESPONSE REGULATOR"/>
    <property type="match status" value="1"/>
</dbReference>
<dbReference type="InterPro" id="IPR001789">
    <property type="entry name" value="Sig_transdc_resp-reg_receiver"/>
</dbReference>
<comment type="caution">
    <text evidence="6">The sequence shown here is derived from an EMBL/GenBank/DDBJ whole genome shotgun (WGS) entry which is preliminary data.</text>
</comment>
<dbReference type="SMART" id="SM00448">
    <property type="entry name" value="REC"/>
    <property type="match status" value="1"/>
</dbReference>
<evidence type="ECO:0000313" key="6">
    <source>
        <dbReference type="EMBL" id="MFC6396728.1"/>
    </source>
</evidence>
<proteinExistence type="predicted"/>
<dbReference type="InterPro" id="IPR016032">
    <property type="entry name" value="Sig_transdc_resp-reg_C-effctor"/>
</dbReference>
<dbReference type="Pfam" id="PF00196">
    <property type="entry name" value="GerE"/>
    <property type="match status" value="1"/>
</dbReference>
<gene>
    <name evidence="6" type="ORF">ACFP57_06970</name>
</gene>
<dbReference type="EMBL" id="JBHSUA010000015">
    <property type="protein sequence ID" value="MFC6396728.1"/>
    <property type="molecule type" value="Genomic_DNA"/>
</dbReference>
<organism evidence="6 7">
    <name type="scientific">Luteococcus sanguinis</name>
    <dbReference type="NCBI Taxonomy" id="174038"/>
    <lineage>
        <taxon>Bacteria</taxon>
        <taxon>Bacillati</taxon>
        <taxon>Actinomycetota</taxon>
        <taxon>Actinomycetes</taxon>
        <taxon>Propionibacteriales</taxon>
        <taxon>Propionibacteriaceae</taxon>
        <taxon>Luteococcus</taxon>
    </lineage>
</organism>
<sequence>MSAGDGPIRVLLVDDQPLFRRAIASLLDARDDFTVVGQGDNGLQGVELALELRPDVMLCDVEMPVMTGVEAATRVLAELPATKVVLLTVSEDDDYLIPAIRAGVHGYLLKDMHPDQLFQTLRGVAHGESPLAPKLVGRLMAELRGSHQPAPADEEPAQAELSARELEIMRLVADGLSNREIGRRLSITEGTVKNHVHNALGKLGMENRIQAAAFIVRRGLGGPGTH</sequence>
<feature type="modified residue" description="4-aspartylphosphate" evidence="3">
    <location>
        <position position="60"/>
    </location>
</feature>
<evidence type="ECO:0000256" key="2">
    <source>
        <dbReference type="ARBA" id="ARBA00023125"/>
    </source>
</evidence>
<dbReference type="Proteomes" id="UP001596266">
    <property type="component" value="Unassembled WGS sequence"/>
</dbReference>
<reference evidence="7" key="1">
    <citation type="journal article" date="2019" name="Int. J. Syst. Evol. Microbiol.">
        <title>The Global Catalogue of Microorganisms (GCM) 10K type strain sequencing project: providing services to taxonomists for standard genome sequencing and annotation.</title>
        <authorList>
            <consortium name="The Broad Institute Genomics Platform"/>
            <consortium name="The Broad Institute Genome Sequencing Center for Infectious Disease"/>
            <person name="Wu L."/>
            <person name="Ma J."/>
        </authorList>
    </citation>
    <scope>NUCLEOTIDE SEQUENCE [LARGE SCALE GENOMIC DNA]</scope>
    <source>
        <strain evidence="7">CGMCC 1.15277</strain>
    </source>
</reference>
<dbReference type="PRINTS" id="PR00038">
    <property type="entry name" value="HTHLUXR"/>
</dbReference>
<dbReference type="Pfam" id="PF00072">
    <property type="entry name" value="Response_reg"/>
    <property type="match status" value="1"/>
</dbReference>
<protein>
    <submittedName>
        <fullName evidence="6">Response regulator</fullName>
    </submittedName>
</protein>
<keyword evidence="7" id="KW-1185">Reference proteome</keyword>
<accession>A0ABW1WZQ7</accession>
<dbReference type="SUPFAM" id="SSF46894">
    <property type="entry name" value="C-terminal effector domain of the bipartite response regulators"/>
    <property type="match status" value="1"/>
</dbReference>
<dbReference type="SMART" id="SM00421">
    <property type="entry name" value="HTH_LUXR"/>
    <property type="match status" value="1"/>
</dbReference>
<evidence type="ECO:0000259" key="5">
    <source>
        <dbReference type="PROSITE" id="PS50110"/>
    </source>
</evidence>
<keyword evidence="2" id="KW-0238">DNA-binding</keyword>
<feature type="domain" description="Response regulatory" evidence="5">
    <location>
        <begin position="9"/>
        <end position="125"/>
    </location>
</feature>
<dbReference type="CDD" id="cd17535">
    <property type="entry name" value="REC_NarL-like"/>
    <property type="match status" value="1"/>
</dbReference>
<keyword evidence="1 3" id="KW-0597">Phosphoprotein</keyword>
<evidence type="ECO:0000256" key="1">
    <source>
        <dbReference type="ARBA" id="ARBA00022553"/>
    </source>
</evidence>
<dbReference type="InterPro" id="IPR000792">
    <property type="entry name" value="Tscrpt_reg_LuxR_C"/>
</dbReference>
<evidence type="ECO:0000256" key="3">
    <source>
        <dbReference type="PROSITE-ProRule" id="PRU00169"/>
    </source>
</evidence>
<name>A0ABW1WZQ7_9ACTN</name>
<dbReference type="Gene3D" id="3.40.50.2300">
    <property type="match status" value="1"/>
</dbReference>